<dbReference type="RefSeq" id="WP_183539779.1">
    <property type="nucleotide sequence ID" value="NZ_DASWOY010000029.1"/>
</dbReference>
<dbReference type="Pfam" id="PF00149">
    <property type="entry name" value="Metallophos"/>
    <property type="match status" value="1"/>
</dbReference>
<dbReference type="Gene3D" id="3.60.21.10">
    <property type="match status" value="1"/>
</dbReference>
<accession>A0A841CA60</accession>
<dbReference type="Proteomes" id="UP000562464">
    <property type="component" value="Unassembled WGS sequence"/>
</dbReference>
<dbReference type="GO" id="GO:0016787">
    <property type="term" value="F:hydrolase activity"/>
    <property type="evidence" value="ECO:0007669"/>
    <property type="project" value="InterPro"/>
</dbReference>
<evidence type="ECO:0000313" key="3">
    <source>
        <dbReference type="Proteomes" id="UP000562464"/>
    </source>
</evidence>
<dbReference type="EMBL" id="JACHHV010000013">
    <property type="protein sequence ID" value="MBB5888070.1"/>
    <property type="molecule type" value="Genomic_DNA"/>
</dbReference>
<dbReference type="NCBIfam" id="TIGR03729">
    <property type="entry name" value="acc_ester"/>
    <property type="match status" value="1"/>
</dbReference>
<gene>
    <name evidence="2" type="ORF">HNQ37_000960</name>
</gene>
<name>A0A841CA60_9LACT</name>
<organism evidence="2 3">
    <name type="scientific">Lactovum miscens</name>
    <dbReference type="NCBI Taxonomy" id="190387"/>
    <lineage>
        <taxon>Bacteria</taxon>
        <taxon>Bacillati</taxon>
        <taxon>Bacillota</taxon>
        <taxon>Bacilli</taxon>
        <taxon>Lactobacillales</taxon>
        <taxon>Streptococcaceae</taxon>
        <taxon>Lactovum</taxon>
    </lineage>
</organism>
<proteinExistence type="predicted"/>
<evidence type="ECO:0000313" key="2">
    <source>
        <dbReference type="EMBL" id="MBB5888070.1"/>
    </source>
</evidence>
<dbReference type="SUPFAM" id="SSF56300">
    <property type="entry name" value="Metallo-dependent phosphatases"/>
    <property type="match status" value="1"/>
</dbReference>
<dbReference type="InterPro" id="IPR029052">
    <property type="entry name" value="Metallo-depent_PP-like"/>
</dbReference>
<keyword evidence="3" id="KW-1185">Reference proteome</keyword>
<protein>
    <submittedName>
        <fullName evidence="2">Putative phosphoesterase</fullName>
    </submittedName>
</protein>
<sequence length="287" mass="34352">MSKLAIISDFHMDSNHFSEEELLVFEEVLREEQVTDLHFAGDISNDLYGISFPYLNRLSRSFIVTYNLGNHDMIGLTENEIDKKDFLIKKLGNKTLLAFHGWYDYSFYGGDLGKIGHFKDNFYFDRKIHRDFDDQMTTEILLEKLNQVLNSLEGDVIVALHFVPHAHFIIDTRYEKFERFNAFLGSKTFHETFLKYPNITDVVFGHIHQRYNPTVIDQINYHARPLGYTYEWEILRKFLIKYPKFQDDTIRQPKKNYNHIKELVEWKEYKKEHLKDEFRSAMTTFNF</sequence>
<dbReference type="AlphaFoldDB" id="A0A841CA60"/>
<dbReference type="InterPro" id="IPR004843">
    <property type="entry name" value="Calcineurin-like_PHP"/>
</dbReference>
<dbReference type="InterPro" id="IPR022302">
    <property type="entry name" value="Phosphoesterase_putative"/>
</dbReference>
<comment type="caution">
    <text evidence="2">The sequence shown here is derived from an EMBL/GenBank/DDBJ whole genome shotgun (WGS) entry which is preliminary data.</text>
</comment>
<feature type="domain" description="Calcineurin-like phosphoesterase" evidence="1">
    <location>
        <begin position="3"/>
        <end position="209"/>
    </location>
</feature>
<reference evidence="2 3" key="1">
    <citation type="submission" date="2020-08" db="EMBL/GenBank/DDBJ databases">
        <title>Genomic Encyclopedia of Type Strains, Phase IV (KMG-IV): sequencing the most valuable type-strain genomes for metagenomic binning, comparative biology and taxonomic classification.</title>
        <authorList>
            <person name="Goeker M."/>
        </authorList>
    </citation>
    <scope>NUCLEOTIDE SEQUENCE [LARGE SCALE GENOMIC DNA]</scope>
    <source>
        <strain evidence="2 3">DSM 14925</strain>
    </source>
</reference>
<evidence type="ECO:0000259" key="1">
    <source>
        <dbReference type="Pfam" id="PF00149"/>
    </source>
</evidence>